<dbReference type="GO" id="GO:0016020">
    <property type="term" value="C:membrane"/>
    <property type="evidence" value="ECO:0007669"/>
    <property type="project" value="InterPro"/>
</dbReference>
<keyword evidence="1 2" id="KW-0808">Transferase</keyword>
<dbReference type="OrthoDB" id="9796672at2"/>
<evidence type="ECO:0008006" key="7">
    <source>
        <dbReference type="Google" id="ProtNLM"/>
    </source>
</evidence>
<feature type="transmembrane region" description="Helical" evidence="4">
    <location>
        <begin position="163"/>
        <end position="185"/>
    </location>
</feature>
<keyword evidence="4" id="KW-0472">Membrane</keyword>
<dbReference type="GO" id="GO:0016780">
    <property type="term" value="F:phosphotransferase activity, for other substituted phosphate groups"/>
    <property type="evidence" value="ECO:0007669"/>
    <property type="project" value="InterPro"/>
</dbReference>
<dbReference type="Gene3D" id="1.20.120.1760">
    <property type="match status" value="1"/>
</dbReference>
<dbReference type="Proteomes" id="UP000193010">
    <property type="component" value="Unassembled WGS sequence"/>
</dbReference>
<gene>
    <name evidence="5" type="ORF">AWC05_01135</name>
</gene>
<feature type="transmembrane region" description="Helical" evidence="4">
    <location>
        <begin position="88"/>
        <end position="112"/>
    </location>
</feature>
<dbReference type="GO" id="GO:0008654">
    <property type="term" value="P:phospholipid biosynthetic process"/>
    <property type="evidence" value="ECO:0007669"/>
    <property type="project" value="InterPro"/>
</dbReference>
<evidence type="ECO:0000256" key="1">
    <source>
        <dbReference type="ARBA" id="ARBA00022679"/>
    </source>
</evidence>
<feature type="transmembrane region" description="Helical" evidence="4">
    <location>
        <begin position="132"/>
        <end position="151"/>
    </location>
</feature>
<feature type="transmembrane region" description="Helical" evidence="4">
    <location>
        <begin position="12"/>
        <end position="33"/>
    </location>
</feature>
<evidence type="ECO:0000256" key="2">
    <source>
        <dbReference type="RuleBase" id="RU003750"/>
    </source>
</evidence>
<organism evidence="5 6">
    <name type="scientific">Mycobacterium florentinum</name>
    <dbReference type="NCBI Taxonomy" id="292462"/>
    <lineage>
        <taxon>Bacteria</taxon>
        <taxon>Bacillati</taxon>
        <taxon>Actinomycetota</taxon>
        <taxon>Actinomycetes</taxon>
        <taxon>Mycobacteriales</taxon>
        <taxon>Mycobacteriaceae</taxon>
        <taxon>Mycobacterium</taxon>
        <taxon>Mycobacterium simiae complex</taxon>
    </lineage>
</organism>
<evidence type="ECO:0000313" key="5">
    <source>
        <dbReference type="EMBL" id="ORV49750.1"/>
    </source>
</evidence>
<comment type="caution">
    <text evidence="5">The sequence shown here is derived from an EMBL/GenBank/DDBJ whole genome shotgun (WGS) entry which is preliminary data.</text>
</comment>
<feature type="compositionally biased region" description="Polar residues" evidence="3">
    <location>
        <begin position="205"/>
        <end position="224"/>
    </location>
</feature>
<evidence type="ECO:0000313" key="6">
    <source>
        <dbReference type="Proteomes" id="UP000193010"/>
    </source>
</evidence>
<comment type="similarity">
    <text evidence="2">Belongs to the CDP-alcohol phosphatidyltransferase class-I family.</text>
</comment>
<dbReference type="InterPro" id="IPR043130">
    <property type="entry name" value="CDP-OH_PTrfase_TM_dom"/>
</dbReference>
<dbReference type="AlphaFoldDB" id="A0A1X1TYT4"/>
<feature type="region of interest" description="Disordered" evidence="3">
    <location>
        <begin position="196"/>
        <end position="224"/>
    </location>
</feature>
<keyword evidence="4" id="KW-1133">Transmembrane helix</keyword>
<dbReference type="InterPro" id="IPR048254">
    <property type="entry name" value="CDP_ALCOHOL_P_TRANSF_CS"/>
</dbReference>
<evidence type="ECO:0000256" key="3">
    <source>
        <dbReference type="SAM" id="MobiDB-lite"/>
    </source>
</evidence>
<dbReference type="PROSITE" id="PS00379">
    <property type="entry name" value="CDP_ALCOHOL_P_TRANSF"/>
    <property type="match status" value="1"/>
</dbReference>
<sequence length="224" mass="23719">MNISATAAHRLVFGVTMARLPFAIAFFLCSYVPDGRARWAMVALGLLVEASDLLDGYLARRLGVTTPVGAMMDSTVDHVVRTTEAVTLLAVGVLPAPVLVVMIGRDAAVSAIRQLSLRRSGHDGGTRRSGKLKGIAQGICLVTLTTSYAVGPAPALCWRTLNSVVVGVALLVTVLSLLDYSIAYWRSARPLLPPKRDAGDVLRPQSKSTRSSNSMPTATSSTTN</sequence>
<protein>
    <recommendedName>
        <fullName evidence="7">CDP-diacylglycerol--glycerol-3-phosphate 3-phosphatidyltransferase</fullName>
    </recommendedName>
</protein>
<proteinExistence type="inferred from homology"/>
<dbReference type="Pfam" id="PF01066">
    <property type="entry name" value="CDP-OH_P_transf"/>
    <property type="match status" value="1"/>
</dbReference>
<reference evidence="5 6" key="1">
    <citation type="submission" date="2016-01" db="EMBL/GenBank/DDBJ databases">
        <title>The new phylogeny of the genus Mycobacterium.</title>
        <authorList>
            <person name="Tarcisio F."/>
            <person name="Conor M."/>
            <person name="Antonella G."/>
            <person name="Elisabetta G."/>
            <person name="Giulia F.S."/>
            <person name="Sara T."/>
            <person name="Anna F."/>
            <person name="Clotilde B."/>
            <person name="Roberto B."/>
            <person name="Veronica D.S."/>
            <person name="Fabio R."/>
            <person name="Monica P."/>
            <person name="Olivier J."/>
            <person name="Enrico T."/>
            <person name="Nicola S."/>
        </authorList>
    </citation>
    <scope>NUCLEOTIDE SEQUENCE [LARGE SCALE GENOMIC DNA]</scope>
    <source>
        <strain evidence="5 6">DSM 44852</strain>
    </source>
</reference>
<dbReference type="STRING" id="292462.AWC05_01135"/>
<dbReference type="EMBL" id="LQOV01000029">
    <property type="protein sequence ID" value="ORV49750.1"/>
    <property type="molecule type" value="Genomic_DNA"/>
</dbReference>
<evidence type="ECO:0000256" key="4">
    <source>
        <dbReference type="SAM" id="Phobius"/>
    </source>
</evidence>
<dbReference type="InterPro" id="IPR000462">
    <property type="entry name" value="CDP-OH_P_trans"/>
</dbReference>
<accession>A0A1X1TYT4</accession>
<keyword evidence="6" id="KW-1185">Reference proteome</keyword>
<name>A0A1X1TYT4_MYCFL</name>
<dbReference type="RefSeq" id="WP_085224528.1">
    <property type="nucleotide sequence ID" value="NZ_AP022576.1"/>
</dbReference>
<keyword evidence="4" id="KW-0812">Transmembrane</keyword>